<evidence type="ECO:0000256" key="4">
    <source>
        <dbReference type="ARBA" id="ARBA00022692"/>
    </source>
</evidence>
<dbReference type="PANTHER" id="PTHR19139:SF292">
    <property type="entry name" value="AQUAPORIN-2"/>
    <property type="match status" value="1"/>
</dbReference>
<evidence type="ECO:0000256" key="6">
    <source>
        <dbReference type="ARBA" id="ARBA00023136"/>
    </source>
</evidence>
<evidence type="ECO:0000256" key="8">
    <source>
        <dbReference type="RuleBase" id="RU000477"/>
    </source>
</evidence>
<evidence type="ECO:0000313" key="11">
    <source>
        <dbReference type="Proteomes" id="UP001066276"/>
    </source>
</evidence>
<evidence type="ECO:0008006" key="12">
    <source>
        <dbReference type="Google" id="ProtNLM"/>
    </source>
</evidence>
<comment type="caution">
    <text evidence="10">The sequence shown here is derived from an EMBL/GenBank/DDBJ whole genome shotgun (WGS) entry which is preliminary data.</text>
</comment>
<keyword evidence="6 9" id="KW-0472">Membrane</keyword>
<dbReference type="EMBL" id="JANPWB010000008">
    <property type="protein sequence ID" value="KAJ1160501.1"/>
    <property type="molecule type" value="Genomic_DNA"/>
</dbReference>
<keyword evidence="5 9" id="KW-1133">Transmembrane helix</keyword>
<evidence type="ECO:0000256" key="7">
    <source>
        <dbReference type="ARBA" id="ARBA00034651"/>
    </source>
</evidence>
<proteinExistence type="inferred from homology"/>
<dbReference type="PANTHER" id="PTHR19139">
    <property type="entry name" value="AQUAPORIN TRANSPORTER"/>
    <property type="match status" value="1"/>
</dbReference>
<keyword evidence="11" id="KW-1185">Reference proteome</keyword>
<dbReference type="InterPro" id="IPR023271">
    <property type="entry name" value="Aquaporin-like"/>
</dbReference>
<comment type="catalytic activity">
    <reaction evidence="7">
        <text>H2O(in) = H2O(out)</text>
        <dbReference type="Rhea" id="RHEA:29667"/>
        <dbReference type="ChEBI" id="CHEBI:15377"/>
    </reaction>
</comment>
<evidence type="ECO:0000256" key="3">
    <source>
        <dbReference type="ARBA" id="ARBA00022448"/>
    </source>
</evidence>
<feature type="transmembrane region" description="Helical" evidence="9">
    <location>
        <begin position="12"/>
        <end position="35"/>
    </location>
</feature>
<organism evidence="10 11">
    <name type="scientific">Pleurodeles waltl</name>
    <name type="common">Iberian ribbed newt</name>
    <dbReference type="NCBI Taxonomy" id="8319"/>
    <lineage>
        <taxon>Eukaryota</taxon>
        <taxon>Metazoa</taxon>
        <taxon>Chordata</taxon>
        <taxon>Craniata</taxon>
        <taxon>Vertebrata</taxon>
        <taxon>Euteleostomi</taxon>
        <taxon>Amphibia</taxon>
        <taxon>Batrachia</taxon>
        <taxon>Caudata</taxon>
        <taxon>Salamandroidea</taxon>
        <taxon>Salamandridae</taxon>
        <taxon>Pleurodelinae</taxon>
        <taxon>Pleurodeles</taxon>
    </lineage>
</organism>
<dbReference type="PROSITE" id="PS00221">
    <property type="entry name" value="MIP"/>
    <property type="match status" value="1"/>
</dbReference>
<dbReference type="CDD" id="cd00333">
    <property type="entry name" value="MIP"/>
    <property type="match status" value="1"/>
</dbReference>
<feature type="transmembrane region" description="Helical" evidence="9">
    <location>
        <begin position="201"/>
        <end position="224"/>
    </location>
</feature>
<evidence type="ECO:0000256" key="1">
    <source>
        <dbReference type="ARBA" id="ARBA00004127"/>
    </source>
</evidence>
<dbReference type="GO" id="GO:0015250">
    <property type="term" value="F:water channel activity"/>
    <property type="evidence" value="ECO:0007669"/>
    <property type="project" value="TreeGrafter"/>
</dbReference>
<comment type="similarity">
    <text evidence="2 8">Belongs to the MIP/aquaporin (TC 1.A.8) family.</text>
</comment>
<accession>A0AAV7S6T9</accession>
<dbReference type="InterPro" id="IPR034294">
    <property type="entry name" value="Aquaporin_transptr"/>
</dbReference>
<protein>
    <recommendedName>
        <fullName evidence="12">Aquaporin-5</fullName>
    </recommendedName>
</protein>
<feature type="transmembrane region" description="Helical" evidence="9">
    <location>
        <begin position="128"/>
        <end position="150"/>
    </location>
</feature>
<evidence type="ECO:0000256" key="5">
    <source>
        <dbReference type="ARBA" id="ARBA00022989"/>
    </source>
</evidence>
<dbReference type="Pfam" id="PF00230">
    <property type="entry name" value="MIP"/>
    <property type="match status" value="1"/>
</dbReference>
<dbReference type="SUPFAM" id="SSF81338">
    <property type="entry name" value="Aquaporin-like"/>
    <property type="match status" value="1"/>
</dbReference>
<reference evidence="10" key="1">
    <citation type="journal article" date="2022" name="bioRxiv">
        <title>Sequencing and chromosome-scale assembly of the giantPleurodeles waltlgenome.</title>
        <authorList>
            <person name="Brown T."/>
            <person name="Elewa A."/>
            <person name="Iarovenko S."/>
            <person name="Subramanian E."/>
            <person name="Araus A.J."/>
            <person name="Petzold A."/>
            <person name="Susuki M."/>
            <person name="Suzuki K.-i.T."/>
            <person name="Hayashi T."/>
            <person name="Toyoda A."/>
            <person name="Oliveira C."/>
            <person name="Osipova E."/>
            <person name="Leigh N.D."/>
            <person name="Simon A."/>
            <person name="Yun M.H."/>
        </authorList>
    </citation>
    <scope>NUCLEOTIDE SEQUENCE</scope>
    <source>
        <strain evidence="10">20211129_DDA</strain>
        <tissue evidence="10">Liver</tissue>
    </source>
</reference>
<keyword evidence="3 8" id="KW-0813">Transport</keyword>
<feature type="transmembrane region" description="Helical" evidence="9">
    <location>
        <begin position="47"/>
        <end position="66"/>
    </location>
</feature>
<gene>
    <name evidence="10" type="ORF">NDU88_001003</name>
</gene>
<feature type="transmembrane region" description="Helical" evidence="9">
    <location>
        <begin position="162"/>
        <end position="181"/>
    </location>
</feature>
<feature type="transmembrane region" description="Helical" evidence="9">
    <location>
        <begin position="87"/>
        <end position="108"/>
    </location>
</feature>
<dbReference type="InterPro" id="IPR022357">
    <property type="entry name" value="MIP_CS"/>
</dbReference>
<dbReference type="PRINTS" id="PR00783">
    <property type="entry name" value="MINTRINSICP"/>
</dbReference>
<dbReference type="Gene3D" id="1.20.1080.10">
    <property type="entry name" value="Glycerol uptake facilitator protein"/>
    <property type="match status" value="1"/>
</dbReference>
<evidence type="ECO:0000256" key="9">
    <source>
        <dbReference type="SAM" id="Phobius"/>
    </source>
</evidence>
<evidence type="ECO:0000313" key="10">
    <source>
        <dbReference type="EMBL" id="KAJ1160501.1"/>
    </source>
</evidence>
<keyword evidence="4 8" id="KW-0812">Transmembrane</keyword>
<dbReference type="GO" id="GO:0016324">
    <property type="term" value="C:apical plasma membrane"/>
    <property type="evidence" value="ECO:0007669"/>
    <property type="project" value="TreeGrafter"/>
</dbReference>
<name>A0AAV7S6T9_PLEWA</name>
<sequence>MANELCTGAFARAFLAELLGTMVFVFCGLGSALLWSSEPPSVLEISLAFGLSIGTLVQAVGHISGAHLNPAVSIAFLLGSQISLLRAVVYIVGQMLGAVAGAALLHALTPSNAYGTFGVNGLNNDTSAGQAVGIELVLTLQLVLCVLATTDCRRADNVGTPALTIGLSVTLGHLLGIYYTGCSMNPARSFGASLITGNFPVHWIFWIGPILGGTIAVFIYHYLLSPRDMTTSEKLDVLWGCTDRREENEHHQHECRKISVDLQSLYSTSRSLDEV</sequence>
<dbReference type="NCBIfam" id="TIGR00861">
    <property type="entry name" value="MIP"/>
    <property type="match status" value="1"/>
</dbReference>
<dbReference type="AlphaFoldDB" id="A0AAV7S6T9"/>
<dbReference type="InterPro" id="IPR000425">
    <property type="entry name" value="MIP"/>
</dbReference>
<dbReference type="Proteomes" id="UP001066276">
    <property type="component" value="Chromosome 4_2"/>
</dbReference>
<comment type="subcellular location">
    <subcellularLocation>
        <location evidence="1">Endomembrane system</location>
        <topology evidence="1">Multi-pass membrane protein</topology>
    </subcellularLocation>
</comment>
<evidence type="ECO:0000256" key="2">
    <source>
        <dbReference type="ARBA" id="ARBA00006175"/>
    </source>
</evidence>
<dbReference type="FunFam" id="1.20.1080.10:FF:000003">
    <property type="entry name" value="Lens fiber major intrinsic"/>
    <property type="match status" value="1"/>
</dbReference>
<dbReference type="GO" id="GO:0012505">
    <property type="term" value="C:endomembrane system"/>
    <property type="evidence" value="ECO:0007669"/>
    <property type="project" value="UniProtKB-SubCell"/>
</dbReference>